<proteinExistence type="predicted"/>
<keyword evidence="2" id="KW-0808">Transferase</keyword>
<name>G7WLP3_METH6</name>
<dbReference type="CDD" id="cd04301">
    <property type="entry name" value="NAT_SF"/>
    <property type="match status" value="1"/>
</dbReference>
<dbReference type="InterPro" id="IPR050276">
    <property type="entry name" value="MshD_Acetyltransferase"/>
</dbReference>
<organism evidence="2 3">
    <name type="scientific">Methanothrix harundinacea (strain 6Ac)</name>
    <name type="common">Methanosaeta harundinacea</name>
    <dbReference type="NCBI Taxonomy" id="1110509"/>
    <lineage>
        <taxon>Archaea</taxon>
        <taxon>Methanobacteriati</taxon>
        <taxon>Methanobacteriota</taxon>
        <taxon>Stenosarchaea group</taxon>
        <taxon>Methanomicrobia</taxon>
        <taxon>Methanotrichales</taxon>
        <taxon>Methanotrichaceae</taxon>
        <taxon>Methanothrix</taxon>
    </lineage>
</organism>
<dbReference type="InterPro" id="IPR016181">
    <property type="entry name" value="Acyl_CoA_acyltransferase"/>
</dbReference>
<dbReference type="PROSITE" id="PS51186">
    <property type="entry name" value="GNAT"/>
    <property type="match status" value="1"/>
</dbReference>
<dbReference type="GeneID" id="12509415"/>
<sequence length="173" mass="18967">MIIIREERPEDVEAIRQINLAAFNQPAEAEVVDRLRESCRDLLSLVAEEGGEVVGHILFSPASIGGEGATPPLAGMGLAPMAVLPERQGQGIGSLLIHNGIKMLRERGCPYIIVLGYPEYYPRFGFERASRFGIHSQWSEVPDEAFMILILNKTAIVGASGVASYRREFDEAV</sequence>
<dbReference type="RefSeq" id="WP_014585821.1">
    <property type="nucleotide sequence ID" value="NC_017527.1"/>
</dbReference>
<dbReference type="PATRIC" id="fig|1110509.7.peg.283"/>
<gene>
    <name evidence="2" type="ordered locus">Mhar_0246</name>
</gene>
<dbReference type="AlphaFoldDB" id="G7WLP3"/>
<dbReference type="HOGENOM" id="CLU_081840_3_2_2"/>
<dbReference type="STRING" id="1110509.Mhar_0246"/>
<evidence type="ECO:0000259" key="1">
    <source>
        <dbReference type="PROSITE" id="PS51186"/>
    </source>
</evidence>
<dbReference type="Pfam" id="PF00583">
    <property type="entry name" value="Acetyltransf_1"/>
    <property type="match status" value="1"/>
</dbReference>
<dbReference type="PANTHER" id="PTHR43617">
    <property type="entry name" value="L-AMINO ACID N-ACETYLTRANSFERASE"/>
    <property type="match status" value="1"/>
</dbReference>
<protein>
    <submittedName>
        <fullName evidence="2">Acetyltransferase</fullName>
    </submittedName>
</protein>
<reference evidence="2 3" key="1">
    <citation type="journal article" date="2012" name="PLoS ONE">
        <title>The genome characteristics and predicted function of methyl-group oxidation pathway in the obligate aceticlastic methanogens, Methanosaeta spp.</title>
        <authorList>
            <person name="Zhu J."/>
            <person name="Zheng H."/>
            <person name="Ai G."/>
            <person name="Zhang G."/>
            <person name="Liu D."/>
            <person name="Liu X."/>
            <person name="Dong X."/>
        </authorList>
    </citation>
    <scope>NUCLEOTIDE SEQUENCE [LARGE SCALE GENOMIC DNA]</scope>
    <source>
        <strain evidence="2 3">6Ac</strain>
    </source>
</reference>
<keyword evidence="3" id="KW-1185">Reference proteome</keyword>
<feature type="domain" description="N-acetyltransferase" evidence="1">
    <location>
        <begin position="2"/>
        <end position="148"/>
    </location>
</feature>
<dbReference type="GO" id="GO:0016747">
    <property type="term" value="F:acyltransferase activity, transferring groups other than amino-acyl groups"/>
    <property type="evidence" value="ECO:0007669"/>
    <property type="project" value="InterPro"/>
</dbReference>
<dbReference type="KEGG" id="mhi:Mhar_0246"/>
<evidence type="ECO:0000313" key="2">
    <source>
        <dbReference type="EMBL" id="AET63636.1"/>
    </source>
</evidence>
<dbReference type="EMBL" id="CP003117">
    <property type="protein sequence ID" value="AET63636.1"/>
    <property type="molecule type" value="Genomic_DNA"/>
</dbReference>
<dbReference type="SUPFAM" id="SSF55729">
    <property type="entry name" value="Acyl-CoA N-acyltransferases (Nat)"/>
    <property type="match status" value="1"/>
</dbReference>
<evidence type="ECO:0000313" key="3">
    <source>
        <dbReference type="Proteomes" id="UP000005877"/>
    </source>
</evidence>
<dbReference type="InterPro" id="IPR000182">
    <property type="entry name" value="GNAT_dom"/>
</dbReference>
<dbReference type="Proteomes" id="UP000005877">
    <property type="component" value="Chromosome"/>
</dbReference>
<accession>G7WLP3</accession>
<dbReference type="PANTHER" id="PTHR43617:SF2">
    <property type="entry name" value="UPF0039 PROTEIN SLL0451"/>
    <property type="match status" value="1"/>
</dbReference>
<dbReference type="Gene3D" id="3.40.630.30">
    <property type="match status" value="1"/>
</dbReference>